<dbReference type="AlphaFoldDB" id="A0A2T6ZI70"/>
<keyword evidence="2" id="KW-1185">Reference proteome</keyword>
<dbReference type="EMBL" id="NESQ01000246">
    <property type="protein sequence ID" value="PUU75190.1"/>
    <property type="molecule type" value="Genomic_DNA"/>
</dbReference>
<reference evidence="1 2" key="1">
    <citation type="submission" date="2017-04" db="EMBL/GenBank/DDBJ databases">
        <title>Draft genome sequence of Tuber borchii Vittad., a whitish edible truffle.</title>
        <authorList>
            <consortium name="DOE Joint Genome Institute"/>
            <person name="Murat C."/>
            <person name="Kuo A."/>
            <person name="Barry K.W."/>
            <person name="Clum A."/>
            <person name="Dockter R.B."/>
            <person name="Fauchery L."/>
            <person name="Iotti M."/>
            <person name="Kohler A."/>
            <person name="Labutti K."/>
            <person name="Lindquist E.A."/>
            <person name="Lipzen A."/>
            <person name="Ohm R.A."/>
            <person name="Wang M."/>
            <person name="Grigoriev I.V."/>
            <person name="Zambonelli A."/>
            <person name="Martin F.M."/>
        </authorList>
    </citation>
    <scope>NUCLEOTIDE SEQUENCE [LARGE SCALE GENOMIC DNA]</scope>
    <source>
        <strain evidence="1 2">Tbo3840</strain>
    </source>
</reference>
<comment type="caution">
    <text evidence="1">The sequence shown here is derived from an EMBL/GenBank/DDBJ whole genome shotgun (WGS) entry which is preliminary data.</text>
</comment>
<organism evidence="1 2">
    <name type="scientific">Tuber borchii</name>
    <name type="common">White truffle</name>
    <dbReference type="NCBI Taxonomy" id="42251"/>
    <lineage>
        <taxon>Eukaryota</taxon>
        <taxon>Fungi</taxon>
        <taxon>Dikarya</taxon>
        <taxon>Ascomycota</taxon>
        <taxon>Pezizomycotina</taxon>
        <taxon>Pezizomycetes</taxon>
        <taxon>Pezizales</taxon>
        <taxon>Tuberaceae</taxon>
        <taxon>Tuber</taxon>
    </lineage>
</organism>
<proteinExistence type="predicted"/>
<sequence>MTTPRYFNPPAYLTDFTKENADRWSKDYISKWMTKSASTTEVTQFYNASTHATEGEISKKSITWTAFPNTVKHNTPGKERWKVADSTRNNQDEYCEWSVLRNEKGEIKKVVFTCEGPEVYITLPTILGDIGIKKVATYQPGTLLQLYKDSNPDYASQIKKEDLYVSGRYDRTNKWNNSTTTGSIMHLIQPANTLQAEIQLGSDATVLRVDSSGTPIHDYDRLIRCSRYGGIYRNSDPAIGGNVNDLAWKGPLITLADPVGLYLEGFDGTQFVAPDDEDVQKFWKFTRGTPEDPYLNRPAHWVRAVFEVPESYGYNVSAIKDTNGNKINWGSQLADAIQIRLTGQAAEIGKHLGQKRRCKGVQAAAAVVTAEVAGMSAAAEVGDTPAHLSGTRAHGLDIEAQGYACY</sequence>
<evidence type="ECO:0000313" key="2">
    <source>
        <dbReference type="Proteomes" id="UP000244722"/>
    </source>
</evidence>
<dbReference type="OrthoDB" id="10253919at2759"/>
<name>A0A2T6ZI70_TUBBO</name>
<gene>
    <name evidence="1" type="ORF">B9Z19DRAFT_1067633</name>
</gene>
<dbReference type="Proteomes" id="UP000244722">
    <property type="component" value="Unassembled WGS sequence"/>
</dbReference>
<accession>A0A2T6ZI70</accession>
<evidence type="ECO:0000313" key="1">
    <source>
        <dbReference type="EMBL" id="PUU75190.1"/>
    </source>
</evidence>
<protein>
    <submittedName>
        <fullName evidence="1">Uncharacterized protein</fullName>
    </submittedName>
</protein>